<feature type="domain" description="Chromosomal replication initiator protein DnaA ATPAse" evidence="1">
    <location>
        <begin position="156"/>
        <end position="246"/>
    </location>
</feature>
<dbReference type="Pfam" id="PF07319">
    <property type="entry name" value="DnaI_N"/>
    <property type="match status" value="1"/>
</dbReference>
<feature type="domain" description="Primosomal DnaI N-terminal" evidence="2">
    <location>
        <begin position="5"/>
        <end position="101"/>
    </location>
</feature>
<dbReference type="GO" id="GO:0006260">
    <property type="term" value="P:DNA replication"/>
    <property type="evidence" value="ECO:0007669"/>
    <property type="project" value="TreeGrafter"/>
</dbReference>
<dbReference type="InterPro" id="IPR013317">
    <property type="entry name" value="DnaA_dom"/>
</dbReference>
<gene>
    <name evidence="3" type="ORF">HMPREF3213_00774</name>
</gene>
<dbReference type="EMBL" id="LRPN01000027">
    <property type="protein sequence ID" value="KWZ84684.1"/>
    <property type="molecule type" value="Genomic_DNA"/>
</dbReference>
<name>A0A133KYG3_HEYCO</name>
<accession>A0A133KYG3</accession>
<dbReference type="PANTHER" id="PTHR30050">
    <property type="entry name" value="CHROMOSOMAL REPLICATION INITIATOR PROTEIN DNAA"/>
    <property type="match status" value="1"/>
</dbReference>
<dbReference type="RefSeq" id="WP_026683631.1">
    <property type="nucleotide sequence ID" value="NZ_CP025437.1"/>
</dbReference>
<dbReference type="PATRIC" id="fig|1398.22.peg.775"/>
<comment type="caution">
    <text evidence="3">The sequence shown here is derived from an EMBL/GenBank/DDBJ whole genome shotgun (WGS) entry which is preliminary data.</text>
</comment>
<proteinExistence type="predicted"/>
<dbReference type="SUPFAM" id="SSF52540">
    <property type="entry name" value="P-loop containing nucleoside triphosphate hydrolases"/>
    <property type="match status" value="1"/>
</dbReference>
<dbReference type="Proteomes" id="UP000070376">
    <property type="component" value="Unassembled WGS sequence"/>
</dbReference>
<evidence type="ECO:0000313" key="3">
    <source>
        <dbReference type="EMBL" id="KWZ84684.1"/>
    </source>
</evidence>
<dbReference type="NCBIfam" id="NF006505">
    <property type="entry name" value="PRK08939.1"/>
    <property type="match status" value="1"/>
</dbReference>
<dbReference type="Gene3D" id="3.40.50.300">
    <property type="entry name" value="P-loop containing nucleotide triphosphate hydrolases"/>
    <property type="match status" value="1"/>
</dbReference>
<evidence type="ECO:0000313" key="4">
    <source>
        <dbReference type="Proteomes" id="UP000070376"/>
    </source>
</evidence>
<protein>
    <submittedName>
        <fullName evidence="3">Primosomal protein DnaI</fullName>
    </submittedName>
</protein>
<dbReference type="PANTHER" id="PTHR30050:SF8">
    <property type="entry name" value="PRIMOSOMAL PROTEIN DNAI"/>
    <property type="match status" value="1"/>
</dbReference>
<reference evidence="4" key="1">
    <citation type="submission" date="2016-01" db="EMBL/GenBank/DDBJ databases">
        <authorList>
            <person name="Mitreva M."/>
            <person name="Pepin K.H."/>
            <person name="Mihindukulasuriya K.A."/>
            <person name="Fulton R."/>
            <person name="Fronick C."/>
            <person name="O'Laughlin M."/>
            <person name="Miner T."/>
            <person name="Herter B."/>
            <person name="Rosa B.A."/>
            <person name="Cordes M."/>
            <person name="Tomlinson C."/>
            <person name="Wollam A."/>
            <person name="Palsikar V.B."/>
            <person name="Mardis E.R."/>
            <person name="Wilson R.K."/>
        </authorList>
    </citation>
    <scope>NUCLEOTIDE SEQUENCE [LARGE SCALE GENOMIC DNA]</scope>
    <source>
        <strain evidence="4">GED7749B</strain>
    </source>
</reference>
<dbReference type="AlphaFoldDB" id="A0A133KYG3"/>
<sequence>MKAVENINETLKRLSSNPSFRKRYEEMKQEIITHPDIRAFLDAHHGEVTKSMIEKSWMKLYEFISQEKNCSRCKSLGECVNMMKGYVPELVIEHGNIEIHYKRCQKKILEDERNKTRRLIQSMHMPKKILEASFGDFFLEQMGRLDAYDFAHRFVREYEPGKKMKGLYLYGNFGVGKSYLLGAIANELADRKQVSSLIVYVPEFFREMKDSIGDHSTGEKLDTVKQVPVLMLDDIGAETNSSWTRDEVLGPILQYRMQEDLPTFFTSNFSYEDLEYHFTYTQRGEKEELKAARILERIKYLSAPVRMEGPNQRA</sequence>
<dbReference type="GeneID" id="93259261"/>
<evidence type="ECO:0000259" key="2">
    <source>
        <dbReference type="Pfam" id="PF07319"/>
    </source>
</evidence>
<dbReference type="FunFam" id="3.40.50.300:FF:000880">
    <property type="entry name" value="Primosomal protein DnaI"/>
    <property type="match status" value="1"/>
</dbReference>
<dbReference type="InterPro" id="IPR009928">
    <property type="entry name" value="DnaI_N"/>
</dbReference>
<dbReference type="CDD" id="cd00009">
    <property type="entry name" value="AAA"/>
    <property type="match status" value="1"/>
</dbReference>
<dbReference type="Pfam" id="PF00308">
    <property type="entry name" value="Bac_DnaA"/>
    <property type="match status" value="1"/>
</dbReference>
<organism evidence="3 4">
    <name type="scientific">Heyndrickxia coagulans</name>
    <name type="common">Weizmannia coagulans</name>
    <dbReference type="NCBI Taxonomy" id="1398"/>
    <lineage>
        <taxon>Bacteria</taxon>
        <taxon>Bacillati</taxon>
        <taxon>Bacillota</taxon>
        <taxon>Bacilli</taxon>
        <taxon>Bacillales</taxon>
        <taxon>Bacillaceae</taxon>
        <taxon>Heyndrickxia</taxon>
    </lineage>
</organism>
<dbReference type="InterPro" id="IPR027417">
    <property type="entry name" value="P-loop_NTPase"/>
</dbReference>
<evidence type="ECO:0000259" key="1">
    <source>
        <dbReference type="Pfam" id="PF00308"/>
    </source>
</evidence>